<organism evidence="1 2">
    <name type="scientific">Mesorhizobium abyssinicae</name>
    <dbReference type="NCBI Taxonomy" id="1209958"/>
    <lineage>
        <taxon>Bacteria</taxon>
        <taxon>Pseudomonadati</taxon>
        <taxon>Pseudomonadota</taxon>
        <taxon>Alphaproteobacteria</taxon>
        <taxon>Hyphomicrobiales</taxon>
        <taxon>Phyllobacteriaceae</taxon>
        <taxon>Mesorhizobium</taxon>
    </lineage>
</organism>
<dbReference type="EMBL" id="JAVIIP010000006">
    <property type="protein sequence ID" value="MDX8538489.1"/>
    <property type="molecule type" value="Genomic_DNA"/>
</dbReference>
<keyword evidence="2" id="KW-1185">Reference proteome</keyword>
<protein>
    <submittedName>
        <fullName evidence="1">Uncharacterized protein</fullName>
    </submittedName>
</protein>
<gene>
    <name evidence="1" type="ORF">RFM23_12755</name>
</gene>
<proteinExistence type="predicted"/>
<evidence type="ECO:0000313" key="1">
    <source>
        <dbReference type="EMBL" id="MDX8538489.1"/>
    </source>
</evidence>
<dbReference type="Proteomes" id="UP001276564">
    <property type="component" value="Unassembled WGS sequence"/>
</dbReference>
<evidence type="ECO:0000313" key="2">
    <source>
        <dbReference type="Proteomes" id="UP001276564"/>
    </source>
</evidence>
<name>A0ABU5AMK8_9HYPH</name>
<accession>A0ABU5AMK8</accession>
<sequence length="77" mass="8599">MNVTNFNVIPSPSHAATDLNYEAELKVALDPVLDDLLDRTAAAGWDRRKAAYTIMFLAARKLSDTPYRAREANRSMS</sequence>
<reference evidence="1 2" key="1">
    <citation type="submission" date="2023-08" db="EMBL/GenBank/DDBJ databases">
        <title>Implementing the SeqCode for naming new Mesorhizobium species isolated from Vachellia karroo root nodules.</title>
        <authorList>
            <person name="Van Lill M."/>
        </authorList>
    </citation>
    <scope>NUCLEOTIDE SEQUENCE [LARGE SCALE GENOMIC DNA]</scope>
    <source>
        <strain evidence="1 2">VK4B</strain>
    </source>
</reference>
<comment type="caution">
    <text evidence="1">The sequence shown here is derived from an EMBL/GenBank/DDBJ whole genome shotgun (WGS) entry which is preliminary data.</text>
</comment>
<dbReference type="RefSeq" id="WP_320320450.1">
    <property type="nucleotide sequence ID" value="NZ_JAVIIP010000006.1"/>
</dbReference>